<reference evidence="1" key="1">
    <citation type="journal article" date="2020" name="Stud. Mycol.">
        <title>101 Dothideomycetes genomes: a test case for predicting lifestyles and emergence of pathogens.</title>
        <authorList>
            <person name="Haridas S."/>
            <person name="Albert R."/>
            <person name="Binder M."/>
            <person name="Bloem J."/>
            <person name="Labutti K."/>
            <person name="Salamov A."/>
            <person name="Andreopoulos B."/>
            <person name="Baker S."/>
            <person name="Barry K."/>
            <person name="Bills G."/>
            <person name="Bluhm B."/>
            <person name="Cannon C."/>
            <person name="Castanera R."/>
            <person name="Culley D."/>
            <person name="Daum C."/>
            <person name="Ezra D."/>
            <person name="Gonzalez J."/>
            <person name="Henrissat B."/>
            <person name="Kuo A."/>
            <person name="Liang C."/>
            <person name="Lipzen A."/>
            <person name="Lutzoni F."/>
            <person name="Magnuson J."/>
            <person name="Mondo S."/>
            <person name="Nolan M."/>
            <person name="Ohm R."/>
            <person name="Pangilinan J."/>
            <person name="Park H.-J."/>
            <person name="Ramirez L."/>
            <person name="Alfaro M."/>
            <person name="Sun H."/>
            <person name="Tritt A."/>
            <person name="Yoshinaga Y."/>
            <person name="Zwiers L.-H."/>
            <person name="Turgeon B."/>
            <person name="Goodwin S."/>
            <person name="Spatafora J."/>
            <person name="Crous P."/>
            <person name="Grigoriev I."/>
        </authorList>
    </citation>
    <scope>NUCLEOTIDE SEQUENCE</scope>
    <source>
        <strain evidence="1">CBS 122681</strain>
    </source>
</reference>
<dbReference type="EMBL" id="MU004293">
    <property type="protein sequence ID" value="KAF2661648.1"/>
    <property type="molecule type" value="Genomic_DNA"/>
</dbReference>
<protein>
    <submittedName>
        <fullName evidence="1">Uncharacterized protein</fullName>
    </submittedName>
</protein>
<gene>
    <name evidence="1" type="ORF">K491DRAFT_420884</name>
</gene>
<proteinExistence type="predicted"/>
<dbReference type="Proteomes" id="UP000799324">
    <property type="component" value="Unassembled WGS sequence"/>
</dbReference>
<keyword evidence="2" id="KW-1185">Reference proteome</keyword>
<sequence length="164" mass="18347">MMTSIPLSPLFSRIVSDLYTFNVVGNRTIRVTLITQREERNCDILPKSAILATLHTFFWDIPTFNSTKARPSGLCITSPPTPSAGFSRVQDMWTSRVTPHPTLRLDGRMATLKVPMLHATVSHLVLHYLAPLHDIEAHVVQAPSQLDSLQAVAQCEEGVQPHYY</sequence>
<name>A0A6A6TRW6_9PLEO</name>
<evidence type="ECO:0000313" key="2">
    <source>
        <dbReference type="Proteomes" id="UP000799324"/>
    </source>
</evidence>
<organism evidence="1 2">
    <name type="scientific">Lophiostoma macrostomum CBS 122681</name>
    <dbReference type="NCBI Taxonomy" id="1314788"/>
    <lineage>
        <taxon>Eukaryota</taxon>
        <taxon>Fungi</taxon>
        <taxon>Dikarya</taxon>
        <taxon>Ascomycota</taxon>
        <taxon>Pezizomycotina</taxon>
        <taxon>Dothideomycetes</taxon>
        <taxon>Pleosporomycetidae</taxon>
        <taxon>Pleosporales</taxon>
        <taxon>Lophiostomataceae</taxon>
        <taxon>Lophiostoma</taxon>
    </lineage>
</organism>
<evidence type="ECO:0000313" key="1">
    <source>
        <dbReference type="EMBL" id="KAF2661648.1"/>
    </source>
</evidence>
<dbReference type="AlphaFoldDB" id="A0A6A6TRW6"/>
<accession>A0A6A6TRW6</accession>